<dbReference type="EMBL" id="RIBW01000004">
    <property type="protein sequence ID" value="RUM02024.1"/>
    <property type="molecule type" value="Genomic_DNA"/>
</dbReference>
<sequence>MEQAAQAGAGNTDKGLTLKPSTKRNRAMTIHTANTPAGEVLRAATAASSTMSFAAGSASRRHFGEHFAVRAEPPVLRRHPHLVRYPDVEADFDALIDKAIGAISEGEPVEDEILGHYVAVASLVRAVSFREGKLLEQAVERLAKTNPDLVVLMQSIKLPLVKAAIEAVTGNDWRQLERVRLDCEAPAKGSYTPDLIIVNRVKRAAFVLDLKRSLASYGDTSRLEELKLRMLASAMILPDWLYKTQKRLMVETVGVAIIDGASRPSDRAAGVWALSEIDDLLEIDGAAACMAELRLRFGRRVQQLLEVEARRALGLPETPTVPSAAASESILHMTSTSARRFGVLRAIPRVMMCEETADRDEHGPGCGCGSCEDPSFDDDDDGREDPEALADDPVTWPPAHIRIGFARRLLDA</sequence>
<comment type="caution">
    <text evidence="2">The sequence shown here is derived from an EMBL/GenBank/DDBJ whole genome shotgun (WGS) entry which is preliminary data.</text>
</comment>
<gene>
    <name evidence="2" type="ORF">EEQ99_13245</name>
</gene>
<protein>
    <submittedName>
        <fullName evidence="2">Uncharacterized protein</fullName>
    </submittedName>
</protein>
<organism evidence="2 3">
    <name type="scientific">Rhizobium anhuiense</name>
    <dbReference type="NCBI Taxonomy" id="1184720"/>
    <lineage>
        <taxon>Bacteria</taxon>
        <taxon>Pseudomonadati</taxon>
        <taxon>Pseudomonadota</taxon>
        <taxon>Alphaproteobacteria</taxon>
        <taxon>Hyphomicrobiales</taxon>
        <taxon>Rhizobiaceae</taxon>
        <taxon>Rhizobium/Agrobacterium group</taxon>
        <taxon>Rhizobium</taxon>
    </lineage>
</organism>
<reference evidence="2 3" key="1">
    <citation type="journal article" date="2015" name="Int. J. Syst. Evol. Microbiol.">
        <title>Rhizobium anhuiense sp. nov., isolated from effective nodules of Vicia faba and Pisum sativum.</title>
        <authorList>
            <person name="Zhang Y.J."/>
            <person name="Zheng W.T."/>
            <person name="Everall I."/>
            <person name="Young J.P."/>
            <person name="Zhang X.X."/>
            <person name="Tian C.F."/>
            <person name="Sui X.H."/>
            <person name="Wang E.T."/>
            <person name="Chen W.X."/>
        </authorList>
    </citation>
    <scope>NUCLEOTIDE SEQUENCE [LARGE SCALE GENOMIC DNA]</scope>
    <source>
        <strain evidence="2 3">CCBAU 23252</strain>
    </source>
</reference>
<accession>A0A432NRG5</accession>
<feature type="compositionally biased region" description="Acidic residues" evidence="1">
    <location>
        <begin position="375"/>
        <end position="390"/>
    </location>
</feature>
<name>A0A432NRG5_9HYPH</name>
<dbReference type="AlphaFoldDB" id="A0A432NRG5"/>
<evidence type="ECO:0000313" key="2">
    <source>
        <dbReference type="EMBL" id="RUM02024.1"/>
    </source>
</evidence>
<proteinExistence type="predicted"/>
<dbReference type="Proteomes" id="UP000273611">
    <property type="component" value="Unassembled WGS sequence"/>
</dbReference>
<evidence type="ECO:0000313" key="3">
    <source>
        <dbReference type="Proteomes" id="UP000273611"/>
    </source>
</evidence>
<feature type="region of interest" description="Disordered" evidence="1">
    <location>
        <begin position="375"/>
        <end position="395"/>
    </location>
</feature>
<evidence type="ECO:0000256" key="1">
    <source>
        <dbReference type="SAM" id="MobiDB-lite"/>
    </source>
</evidence>